<evidence type="ECO:0000256" key="2">
    <source>
        <dbReference type="ARBA" id="ARBA00023274"/>
    </source>
</evidence>
<gene>
    <name evidence="5" type="ORF">MEUPH1_LOCUS22841</name>
</gene>
<proteinExistence type="predicted"/>
<dbReference type="InterPro" id="IPR006846">
    <property type="entry name" value="Ribosomal_eS30"/>
</dbReference>
<accession>A0AAV0XIW7</accession>
<keyword evidence="1" id="KW-0689">Ribosomal protein</keyword>
<evidence type="ECO:0000256" key="3">
    <source>
        <dbReference type="SAM" id="MobiDB-lite"/>
    </source>
</evidence>
<dbReference type="Gene3D" id="3.10.20.90">
    <property type="entry name" value="Phosphatidylinositol 3-kinase Catalytic Subunit, Chain A, domain 1"/>
    <property type="match status" value="1"/>
</dbReference>
<sequence>MQLFVRGQNEHAMECDAFDTIKQIKEKLAILENIDGDLISLYNQGQPLVDTQLVDDLVNYNLDLIVPLLGGKVHGSLARAGKVKGQTPKVEKVEKKKKKKTGRSKRRIQYNRRFVNVVQTFGRRRGPNANS</sequence>
<evidence type="ECO:0000313" key="6">
    <source>
        <dbReference type="Proteomes" id="UP001160148"/>
    </source>
</evidence>
<keyword evidence="6" id="KW-1185">Reference proteome</keyword>
<dbReference type="InterPro" id="IPR029071">
    <property type="entry name" value="Ubiquitin-like_domsf"/>
</dbReference>
<feature type="domain" description="Ubiquitin-like" evidence="4">
    <location>
        <begin position="4"/>
        <end position="57"/>
    </location>
</feature>
<feature type="compositionally biased region" description="Basic residues" evidence="3">
    <location>
        <begin position="95"/>
        <end position="105"/>
    </location>
</feature>
<dbReference type="GO" id="GO:0003735">
    <property type="term" value="F:structural constituent of ribosome"/>
    <property type="evidence" value="ECO:0007669"/>
    <property type="project" value="InterPro"/>
</dbReference>
<dbReference type="Pfam" id="PF00240">
    <property type="entry name" value="ubiquitin"/>
    <property type="match status" value="1"/>
</dbReference>
<dbReference type="EMBL" id="CARXXK010000005">
    <property type="protein sequence ID" value="CAI6368489.1"/>
    <property type="molecule type" value="Genomic_DNA"/>
</dbReference>
<dbReference type="SUPFAM" id="SSF54236">
    <property type="entry name" value="Ubiquitin-like"/>
    <property type="match status" value="1"/>
</dbReference>
<dbReference type="PANTHER" id="PTHR12650:SF15">
    <property type="entry name" value="RIBOSOMAL PROTEIN S30, ISOFORM A"/>
    <property type="match status" value="1"/>
</dbReference>
<comment type="caution">
    <text evidence="5">The sequence shown here is derived from an EMBL/GenBank/DDBJ whole genome shotgun (WGS) entry which is preliminary data.</text>
</comment>
<name>A0AAV0XIW7_9HEMI</name>
<dbReference type="GO" id="GO:0006412">
    <property type="term" value="P:translation"/>
    <property type="evidence" value="ECO:0007669"/>
    <property type="project" value="InterPro"/>
</dbReference>
<evidence type="ECO:0000313" key="5">
    <source>
        <dbReference type="EMBL" id="CAI6368489.1"/>
    </source>
</evidence>
<dbReference type="PANTHER" id="PTHR12650">
    <property type="entry name" value="40S RIBOSOMAL PROTEIN S30/UBIQUITIN-LIKE PROTEIN FUBI"/>
    <property type="match status" value="1"/>
</dbReference>
<feature type="region of interest" description="Disordered" evidence="3">
    <location>
        <begin position="80"/>
        <end position="105"/>
    </location>
</feature>
<evidence type="ECO:0000259" key="4">
    <source>
        <dbReference type="Pfam" id="PF00240"/>
    </source>
</evidence>
<dbReference type="Pfam" id="PF04758">
    <property type="entry name" value="Ribosomal_S30"/>
    <property type="match status" value="1"/>
</dbReference>
<dbReference type="Proteomes" id="UP001160148">
    <property type="component" value="Unassembled WGS sequence"/>
</dbReference>
<dbReference type="InterPro" id="IPR000626">
    <property type="entry name" value="Ubiquitin-like_dom"/>
</dbReference>
<protein>
    <recommendedName>
        <fullName evidence="4">Ubiquitin-like domain-containing protein</fullName>
    </recommendedName>
</protein>
<dbReference type="GO" id="GO:0022627">
    <property type="term" value="C:cytosolic small ribosomal subunit"/>
    <property type="evidence" value="ECO:0007669"/>
    <property type="project" value="TreeGrafter"/>
</dbReference>
<reference evidence="5 6" key="1">
    <citation type="submission" date="2023-01" db="EMBL/GenBank/DDBJ databases">
        <authorList>
            <person name="Whitehead M."/>
        </authorList>
    </citation>
    <scope>NUCLEOTIDE SEQUENCE [LARGE SCALE GENOMIC DNA]</scope>
</reference>
<organism evidence="5 6">
    <name type="scientific">Macrosiphum euphorbiae</name>
    <name type="common">potato aphid</name>
    <dbReference type="NCBI Taxonomy" id="13131"/>
    <lineage>
        <taxon>Eukaryota</taxon>
        <taxon>Metazoa</taxon>
        <taxon>Ecdysozoa</taxon>
        <taxon>Arthropoda</taxon>
        <taxon>Hexapoda</taxon>
        <taxon>Insecta</taxon>
        <taxon>Pterygota</taxon>
        <taxon>Neoptera</taxon>
        <taxon>Paraneoptera</taxon>
        <taxon>Hemiptera</taxon>
        <taxon>Sternorrhyncha</taxon>
        <taxon>Aphidomorpha</taxon>
        <taxon>Aphidoidea</taxon>
        <taxon>Aphididae</taxon>
        <taxon>Macrosiphini</taxon>
        <taxon>Macrosiphum</taxon>
    </lineage>
</organism>
<evidence type="ECO:0000256" key="1">
    <source>
        <dbReference type="ARBA" id="ARBA00022980"/>
    </source>
</evidence>
<dbReference type="AlphaFoldDB" id="A0AAV0XIW7"/>
<keyword evidence="2" id="KW-0687">Ribonucleoprotein</keyword>